<proteinExistence type="predicted"/>
<gene>
    <name evidence="2" type="ORF">H9K76_00140</name>
    <name evidence="1" type="ORF">H9K76_17030</name>
</gene>
<evidence type="ECO:0000313" key="2">
    <source>
        <dbReference type="EMBL" id="QNN57357.1"/>
    </source>
</evidence>
<dbReference type="RefSeq" id="WP_187596514.1">
    <property type="nucleotide sequence ID" value="NZ_CP060714.1"/>
</dbReference>
<dbReference type="KEGG" id="drg:H9K76_00140"/>
<evidence type="ECO:0000313" key="3">
    <source>
        <dbReference type="Proteomes" id="UP000515811"/>
    </source>
</evidence>
<name>A0A7G9RP32_9BURK</name>
<evidence type="ECO:0000313" key="1">
    <source>
        <dbReference type="EMBL" id="QNN56245.1"/>
    </source>
</evidence>
<organism evidence="2 3">
    <name type="scientific">Diaphorobacter ruginosibacter</name>
    <dbReference type="NCBI Taxonomy" id="1715720"/>
    <lineage>
        <taxon>Bacteria</taxon>
        <taxon>Pseudomonadati</taxon>
        <taxon>Pseudomonadota</taxon>
        <taxon>Betaproteobacteria</taxon>
        <taxon>Burkholderiales</taxon>
        <taxon>Comamonadaceae</taxon>
        <taxon>Diaphorobacter</taxon>
    </lineage>
</organism>
<dbReference type="EMBL" id="CP060714">
    <property type="protein sequence ID" value="QNN56245.1"/>
    <property type="molecule type" value="Genomic_DNA"/>
</dbReference>
<sequence length="87" mass="9929">MQKTMELWAKAQEIKSPAQWAREFNVTPEAFYVAKRQGRLSPILAGNVAIELGENPEHWMAIAALEAEKESPLVARLQRAVNSWRRL</sequence>
<dbReference type="EMBL" id="CP060714">
    <property type="protein sequence ID" value="QNN57357.1"/>
    <property type="molecule type" value="Genomic_DNA"/>
</dbReference>
<protein>
    <submittedName>
        <fullName evidence="2">Uncharacterized protein</fullName>
    </submittedName>
</protein>
<dbReference type="KEGG" id="drg:H9K76_17030"/>
<dbReference type="Proteomes" id="UP000515811">
    <property type="component" value="Chromosome"/>
</dbReference>
<accession>A0A7G9RP32</accession>
<dbReference type="AlphaFoldDB" id="A0A7G9RP32"/>
<reference evidence="2 3" key="1">
    <citation type="submission" date="2020-08" db="EMBL/GenBank/DDBJ databases">
        <title>Genome sequence of Diaphorobacter ruginosibacter DSM 27467T.</title>
        <authorList>
            <person name="Hyun D.-W."/>
            <person name="Bae J.-W."/>
        </authorList>
    </citation>
    <scope>NUCLEOTIDE SEQUENCE [LARGE SCALE GENOMIC DNA]</scope>
    <source>
        <strain evidence="2 3">DSM 27467</strain>
    </source>
</reference>
<keyword evidence="3" id="KW-1185">Reference proteome</keyword>